<name>A0A7W8GEX1_9DEIO</name>
<dbReference type="SUPFAM" id="SSF53756">
    <property type="entry name" value="UDP-Glycosyltransferase/glycogen phosphorylase"/>
    <property type="match status" value="1"/>
</dbReference>
<dbReference type="Pfam" id="PF13692">
    <property type="entry name" value="Glyco_trans_1_4"/>
    <property type="match status" value="1"/>
</dbReference>
<gene>
    <name evidence="3" type="ORF">HNQ09_001527</name>
</gene>
<comment type="caution">
    <text evidence="3">The sequence shown here is derived from an EMBL/GenBank/DDBJ whole genome shotgun (WGS) entry which is preliminary data.</text>
</comment>
<organism evidence="3 4">
    <name type="scientific">Deinococcus budaensis</name>
    <dbReference type="NCBI Taxonomy" id="1665626"/>
    <lineage>
        <taxon>Bacteria</taxon>
        <taxon>Thermotogati</taxon>
        <taxon>Deinococcota</taxon>
        <taxon>Deinococci</taxon>
        <taxon>Deinococcales</taxon>
        <taxon>Deinococcaceae</taxon>
        <taxon>Deinococcus</taxon>
    </lineage>
</organism>
<reference evidence="3 4" key="1">
    <citation type="submission" date="2020-08" db="EMBL/GenBank/DDBJ databases">
        <title>Genomic Encyclopedia of Type Strains, Phase IV (KMG-IV): sequencing the most valuable type-strain genomes for metagenomic binning, comparative biology and taxonomic classification.</title>
        <authorList>
            <person name="Goeker M."/>
        </authorList>
    </citation>
    <scope>NUCLEOTIDE SEQUENCE [LARGE SCALE GENOMIC DNA]</scope>
    <source>
        <strain evidence="3 4">DSM 101791</strain>
    </source>
</reference>
<dbReference type="CDD" id="cd03811">
    <property type="entry name" value="GT4_GT28_WabH-like"/>
    <property type="match status" value="1"/>
</dbReference>
<dbReference type="Gene3D" id="3.40.50.2000">
    <property type="entry name" value="Glycogen Phosphorylase B"/>
    <property type="match status" value="2"/>
</dbReference>
<dbReference type="InterPro" id="IPR028098">
    <property type="entry name" value="Glyco_trans_4-like_N"/>
</dbReference>
<dbReference type="AlphaFoldDB" id="A0A7W8GEX1"/>
<dbReference type="Pfam" id="PF13439">
    <property type="entry name" value="Glyco_transf_4"/>
    <property type="match status" value="1"/>
</dbReference>
<feature type="domain" description="Glycosyltransferase subfamily 4-like N-terminal" evidence="2">
    <location>
        <begin position="18"/>
        <end position="179"/>
    </location>
</feature>
<dbReference type="PANTHER" id="PTHR12526">
    <property type="entry name" value="GLYCOSYLTRANSFERASE"/>
    <property type="match status" value="1"/>
</dbReference>
<protein>
    <submittedName>
        <fullName evidence="3">Glycosyltransferase involved in cell wall biosynthesis</fullName>
    </submittedName>
</protein>
<sequence>MPRPLRILFVFEGLYGRGAERISLSLISQLDRREFAPQLWVLHAKDATLRDEVPGDIPLRVILRPGERVRHLLRRRHLTLLREAARADVIVATVEIMPTYLAFAVGWLTRTPVVGWVRNSMAQTLAGHSAGHTWLARLIYPRLPRVVFVSRGARRTLQELLPLRPERLRVIHNPVDLERVRTLAAQPLPEWAAWMAQRPTVLSAGRLHQQKGFDLLIEAHARLRAQGHPHELLILGEGDERPNLEALARRLGVEGSVHLPGFVANPYPFMRQAAVYALPSRWEGFANVITEAMACGAPVVAADCPSGPAEILEGGRHGVLVPPENSAALAQALGRLLEDPAEREFWREAGARRVPDFAPGRLVPAWEAVLRETASGRAPQPRPDEPDLGSAADLARR</sequence>
<evidence type="ECO:0000313" key="4">
    <source>
        <dbReference type="Proteomes" id="UP000525389"/>
    </source>
</evidence>
<dbReference type="RefSeq" id="WP_343057659.1">
    <property type="nucleotide sequence ID" value="NZ_JACHFN010000004.1"/>
</dbReference>
<evidence type="ECO:0000259" key="2">
    <source>
        <dbReference type="Pfam" id="PF13439"/>
    </source>
</evidence>
<keyword evidence="4" id="KW-1185">Reference proteome</keyword>
<keyword evidence="3" id="KW-0808">Transferase</keyword>
<feature type="region of interest" description="Disordered" evidence="1">
    <location>
        <begin position="372"/>
        <end position="397"/>
    </location>
</feature>
<dbReference type="PANTHER" id="PTHR12526:SF630">
    <property type="entry name" value="GLYCOSYLTRANSFERASE"/>
    <property type="match status" value="1"/>
</dbReference>
<proteinExistence type="predicted"/>
<evidence type="ECO:0000256" key="1">
    <source>
        <dbReference type="SAM" id="MobiDB-lite"/>
    </source>
</evidence>
<accession>A0A7W8GEX1</accession>
<dbReference type="GO" id="GO:0016740">
    <property type="term" value="F:transferase activity"/>
    <property type="evidence" value="ECO:0007669"/>
    <property type="project" value="UniProtKB-KW"/>
</dbReference>
<dbReference type="Proteomes" id="UP000525389">
    <property type="component" value="Unassembled WGS sequence"/>
</dbReference>
<dbReference type="EMBL" id="JACHFN010000004">
    <property type="protein sequence ID" value="MBB5234089.1"/>
    <property type="molecule type" value="Genomic_DNA"/>
</dbReference>
<evidence type="ECO:0000313" key="3">
    <source>
        <dbReference type="EMBL" id="MBB5234089.1"/>
    </source>
</evidence>